<dbReference type="GO" id="GO:0005886">
    <property type="term" value="C:plasma membrane"/>
    <property type="evidence" value="ECO:0007669"/>
    <property type="project" value="UniProtKB-SubCell"/>
</dbReference>
<dbReference type="GO" id="GO:0090374">
    <property type="term" value="P:oligopeptide export from mitochondrion"/>
    <property type="evidence" value="ECO:0007669"/>
    <property type="project" value="TreeGrafter"/>
</dbReference>
<feature type="transmembrane region" description="Helical" evidence="11">
    <location>
        <begin position="798"/>
        <end position="818"/>
    </location>
</feature>
<dbReference type="CDD" id="cd18578">
    <property type="entry name" value="ABC_6TM_Pgp_ABCB1_D2_like"/>
    <property type="match status" value="1"/>
</dbReference>
<feature type="domain" description="ABC transmembrane type-1" evidence="13">
    <location>
        <begin position="65"/>
        <end position="360"/>
    </location>
</feature>
<keyword evidence="7" id="KW-0067">ATP-binding</keyword>
<organism evidence="14 15">
    <name type="scientific">Gymnopilus junonius</name>
    <name type="common">Spectacular rustgill mushroom</name>
    <name type="synonym">Gymnopilus spectabilis subsp. junonius</name>
    <dbReference type="NCBI Taxonomy" id="109634"/>
    <lineage>
        <taxon>Eukaryota</taxon>
        <taxon>Fungi</taxon>
        <taxon>Dikarya</taxon>
        <taxon>Basidiomycota</taxon>
        <taxon>Agaricomycotina</taxon>
        <taxon>Agaricomycetes</taxon>
        <taxon>Agaricomycetidae</taxon>
        <taxon>Agaricales</taxon>
        <taxon>Agaricineae</taxon>
        <taxon>Hymenogastraceae</taxon>
        <taxon>Gymnopilus</taxon>
    </lineage>
</organism>
<accession>A0A9P5NQA0</accession>
<dbReference type="Pfam" id="PF00664">
    <property type="entry name" value="ABC_membrane"/>
    <property type="match status" value="2"/>
</dbReference>
<dbReference type="FunFam" id="3.40.50.300:FF:000916">
    <property type="entry name" value="ABC transporter B family member 9"/>
    <property type="match status" value="1"/>
</dbReference>
<dbReference type="InterPro" id="IPR003439">
    <property type="entry name" value="ABC_transporter-like_ATP-bd"/>
</dbReference>
<dbReference type="GO" id="GO:0005743">
    <property type="term" value="C:mitochondrial inner membrane"/>
    <property type="evidence" value="ECO:0007669"/>
    <property type="project" value="TreeGrafter"/>
</dbReference>
<comment type="similarity">
    <text evidence="2">Belongs to the ABC transporter superfamily. ABCB family. Multidrug resistance exporter (TC 3.A.1.201) subfamily.</text>
</comment>
<evidence type="ECO:0000259" key="13">
    <source>
        <dbReference type="PROSITE" id="PS50929"/>
    </source>
</evidence>
<dbReference type="SUPFAM" id="SSF52540">
    <property type="entry name" value="P-loop containing nucleoside triphosphate hydrolases"/>
    <property type="match status" value="2"/>
</dbReference>
<evidence type="ECO:0000256" key="5">
    <source>
        <dbReference type="ARBA" id="ARBA00022737"/>
    </source>
</evidence>
<feature type="transmembrane region" description="Helical" evidence="11">
    <location>
        <begin position="63"/>
        <end position="85"/>
    </location>
</feature>
<keyword evidence="10" id="KW-0325">Glycoprotein</keyword>
<feature type="transmembrane region" description="Helical" evidence="11">
    <location>
        <begin position="295"/>
        <end position="319"/>
    </location>
</feature>
<evidence type="ECO:0000256" key="11">
    <source>
        <dbReference type="SAM" id="Phobius"/>
    </source>
</evidence>
<dbReference type="Pfam" id="PF00005">
    <property type="entry name" value="ABC_tran"/>
    <property type="match status" value="2"/>
</dbReference>
<dbReference type="SUPFAM" id="SSF90123">
    <property type="entry name" value="ABC transporter transmembrane region"/>
    <property type="match status" value="2"/>
</dbReference>
<feature type="domain" description="ABC transporter" evidence="12">
    <location>
        <begin position="1075"/>
        <end position="1315"/>
    </location>
</feature>
<dbReference type="InterPro" id="IPR017871">
    <property type="entry name" value="ABC_transporter-like_CS"/>
</dbReference>
<dbReference type="FunFam" id="1.20.1560.10:FF:000102">
    <property type="entry name" value="ABC multidrug transporter Mdr1"/>
    <property type="match status" value="1"/>
</dbReference>
<keyword evidence="6" id="KW-0547">Nucleotide-binding</keyword>
<dbReference type="GO" id="GO:0016887">
    <property type="term" value="F:ATP hydrolysis activity"/>
    <property type="evidence" value="ECO:0007669"/>
    <property type="project" value="InterPro"/>
</dbReference>
<feature type="transmembrane region" description="Helical" evidence="11">
    <location>
        <begin position="1013"/>
        <end position="1035"/>
    </location>
</feature>
<dbReference type="InterPro" id="IPR027417">
    <property type="entry name" value="P-loop_NTPase"/>
</dbReference>
<dbReference type="CDD" id="cd18577">
    <property type="entry name" value="ABC_6TM_Pgp_ABCB1_D1_like"/>
    <property type="match status" value="1"/>
</dbReference>
<dbReference type="EMBL" id="JADNYJ010000034">
    <property type="protein sequence ID" value="KAF8902794.1"/>
    <property type="molecule type" value="Genomic_DNA"/>
</dbReference>
<feature type="transmembrane region" description="Helical" evidence="11">
    <location>
        <begin position="120"/>
        <end position="143"/>
    </location>
</feature>
<keyword evidence="8 11" id="KW-1133">Transmembrane helix</keyword>
<feature type="transmembrane region" description="Helical" evidence="11">
    <location>
        <begin position="979"/>
        <end position="1001"/>
    </location>
</feature>
<evidence type="ECO:0000256" key="3">
    <source>
        <dbReference type="ARBA" id="ARBA00022448"/>
    </source>
</evidence>
<dbReference type="Gene3D" id="3.40.50.300">
    <property type="entry name" value="P-loop containing nucleotide triphosphate hydrolases"/>
    <property type="match status" value="2"/>
</dbReference>
<evidence type="ECO:0000313" key="14">
    <source>
        <dbReference type="EMBL" id="KAF8902794.1"/>
    </source>
</evidence>
<feature type="transmembrane region" description="Helical" evidence="11">
    <location>
        <begin position="744"/>
        <end position="769"/>
    </location>
</feature>
<dbReference type="InterPro" id="IPR036640">
    <property type="entry name" value="ABC1_TM_sf"/>
</dbReference>
<evidence type="ECO:0000313" key="15">
    <source>
        <dbReference type="Proteomes" id="UP000724874"/>
    </source>
</evidence>
<feature type="transmembrane region" description="Helical" evidence="11">
    <location>
        <begin position="897"/>
        <end position="916"/>
    </location>
</feature>
<feature type="domain" description="ABC transporter" evidence="12">
    <location>
        <begin position="410"/>
        <end position="662"/>
    </location>
</feature>
<dbReference type="PROSITE" id="PS50893">
    <property type="entry name" value="ABC_TRANSPORTER_2"/>
    <property type="match status" value="2"/>
</dbReference>
<proteinExistence type="inferred from homology"/>
<protein>
    <submittedName>
        <fullName evidence="14">Multidrug resistance protein 1</fullName>
    </submittedName>
</protein>
<gene>
    <name evidence="14" type="ORF">CPB84DRAFT_1846153</name>
</gene>
<keyword evidence="3" id="KW-0813">Transport</keyword>
<feature type="transmembrane region" description="Helical" evidence="11">
    <location>
        <begin position="218"/>
        <end position="239"/>
    </location>
</feature>
<dbReference type="CDD" id="cd03249">
    <property type="entry name" value="ABC_MTABC3_MDL1_MDL2"/>
    <property type="match status" value="2"/>
</dbReference>
<keyword evidence="15" id="KW-1185">Reference proteome</keyword>
<dbReference type="GO" id="GO:0005524">
    <property type="term" value="F:ATP binding"/>
    <property type="evidence" value="ECO:0007669"/>
    <property type="project" value="UniProtKB-KW"/>
</dbReference>
<evidence type="ECO:0000256" key="7">
    <source>
        <dbReference type="ARBA" id="ARBA00022840"/>
    </source>
</evidence>
<dbReference type="Gene3D" id="1.20.1560.10">
    <property type="entry name" value="ABC transporter type 1, transmembrane domain"/>
    <property type="match status" value="1"/>
</dbReference>
<dbReference type="PANTHER" id="PTHR43394">
    <property type="entry name" value="ATP-DEPENDENT PERMEASE MDL1, MITOCHONDRIAL"/>
    <property type="match status" value="1"/>
</dbReference>
<keyword evidence="9 11" id="KW-0472">Membrane</keyword>
<evidence type="ECO:0000259" key="12">
    <source>
        <dbReference type="PROSITE" id="PS50893"/>
    </source>
</evidence>
<reference evidence="14" key="1">
    <citation type="submission" date="2020-11" db="EMBL/GenBank/DDBJ databases">
        <authorList>
            <consortium name="DOE Joint Genome Institute"/>
            <person name="Ahrendt S."/>
            <person name="Riley R."/>
            <person name="Andreopoulos W."/>
            <person name="LaButti K."/>
            <person name="Pangilinan J."/>
            <person name="Ruiz-duenas F.J."/>
            <person name="Barrasa J.M."/>
            <person name="Sanchez-Garcia M."/>
            <person name="Camarero S."/>
            <person name="Miyauchi S."/>
            <person name="Serrano A."/>
            <person name="Linde D."/>
            <person name="Babiker R."/>
            <person name="Drula E."/>
            <person name="Ayuso-Fernandez I."/>
            <person name="Pacheco R."/>
            <person name="Padilla G."/>
            <person name="Ferreira P."/>
            <person name="Barriuso J."/>
            <person name="Kellner H."/>
            <person name="Castanera R."/>
            <person name="Alfaro M."/>
            <person name="Ramirez L."/>
            <person name="Pisabarro A.G."/>
            <person name="Kuo A."/>
            <person name="Tritt A."/>
            <person name="Lipzen A."/>
            <person name="He G."/>
            <person name="Yan M."/>
            <person name="Ng V."/>
            <person name="Cullen D."/>
            <person name="Martin F."/>
            <person name="Rosso M.-N."/>
            <person name="Henrissat B."/>
            <person name="Hibbett D."/>
            <person name="Martinez A.T."/>
            <person name="Grigoriev I.V."/>
        </authorList>
    </citation>
    <scope>NUCLEOTIDE SEQUENCE</scope>
    <source>
        <strain evidence="14">AH 44721</strain>
    </source>
</reference>
<comment type="subcellular location">
    <subcellularLocation>
        <location evidence="1">Cell membrane</location>
        <topology evidence="1">Multi-pass membrane protein</topology>
    </subcellularLocation>
</comment>
<evidence type="ECO:0000256" key="9">
    <source>
        <dbReference type="ARBA" id="ARBA00023136"/>
    </source>
</evidence>
<dbReference type="PANTHER" id="PTHR43394:SF1">
    <property type="entry name" value="ATP-BINDING CASSETTE SUB-FAMILY B MEMBER 10, MITOCHONDRIAL"/>
    <property type="match status" value="1"/>
</dbReference>
<dbReference type="PROSITE" id="PS50929">
    <property type="entry name" value="ABC_TM1F"/>
    <property type="match status" value="2"/>
</dbReference>
<dbReference type="InterPro" id="IPR003593">
    <property type="entry name" value="AAA+_ATPase"/>
</dbReference>
<keyword evidence="4 11" id="KW-0812">Transmembrane</keyword>
<dbReference type="InterPro" id="IPR039421">
    <property type="entry name" value="Type_1_exporter"/>
</dbReference>
<name>A0A9P5NQA0_GYMJU</name>
<feature type="transmembrane region" description="Helical" evidence="11">
    <location>
        <begin position="331"/>
        <end position="352"/>
    </location>
</feature>
<dbReference type="SMART" id="SM00382">
    <property type="entry name" value="AAA"/>
    <property type="match status" value="2"/>
</dbReference>
<feature type="domain" description="ABC transmembrane type-1" evidence="13">
    <location>
        <begin position="750"/>
        <end position="1040"/>
    </location>
</feature>
<evidence type="ECO:0000256" key="1">
    <source>
        <dbReference type="ARBA" id="ARBA00004651"/>
    </source>
</evidence>
<keyword evidence="5" id="KW-0677">Repeat</keyword>
<dbReference type="Proteomes" id="UP000724874">
    <property type="component" value="Unassembled WGS sequence"/>
</dbReference>
<dbReference type="PROSITE" id="PS00211">
    <property type="entry name" value="ABC_TRANSPORTER_1"/>
    <property type="match status" value="2"/>
</dbReference>
<feature type="transmembrane region" description="Helical" evidence="11">
    <location>
        <begin position="868"/>
        <end position="891"/>
    </location>
</feature>
<comment type="caution">
    <text evidence="14">The sequence shown here is derived from an EMBL/GenBank/DDBJ whole genome shotgun (WGS) entry which is preliminary data.</text>
</comment>
<sequence>MTNNQGPSVEEITALDNEKLARVAVTSVLKDSFKENTFNEELSLPPVPFFSLFRFQTAFETTLNILGLFAAAAAGAAQPLMSLLFGNLTQSFIEFGAALSQGQDETSSARTFKKDAAKDALFIFVIGIGMGLTTWMFMAIWTYTGEVNAKRLRERYLEAVLRQDIEYFDNVGAGEVATRIQSDTLQQGTSEKVAMVVEQFSSFLTGFVVAYVRSWRLALALTSILPCIVLTGGIMSALMSRSMQRSLSQLAAGGTLAEEVIASVRTMQAFGAQKMLGGIYDGYNKKALSFEKRTAVVNGIGLGCFYFVVYAAYGLAFYYGTTLILDGRASVGVVVNVFMSILTGSYALVLLGPEQQAIATARGAAAKLYATIDRVPKIDSLSNEGLRLDDVEDASASEKTSDAKQVKGHVKLQDVVFRYPSRPDVPILNGLSLEFEAGKTTALVGSSGSGKSTVISLIERFYDPLSGSVLLDGMDIRHLNVGWLRSQIGLVAQEPVLFATSVKENVAYGLLGSRFASKGKKEKISEEERERKIREACVKANAHDFIMGLPQGYDTLVGERGFLLSGGQKQRIAIARAIISDPRILLLDEATSALDTRSEGIVQNALDKATAGRTTIVIAHRLSTVRDADKIYVMGSQGVVLESGTHNELLADADGVYSKLVAAQRLREVGDAVPIELEEHEAGISSILLQRQRSGSAISIDNVSEKPSIDAVKEETVKLIPPADTSYSMTYLFRRMGRINKSNWPLYICGTVGAIGVGCVYPAFGIVYAQAVTTFQIMPDDPELRHELRTDGNRNAQWFFVIALLSTLAMAVQTFFFARSAAFLTSKLRLLSFKAILRQDIEFFDQERNSTGALTSGLSSDSQKVNGLAGVTLGSIIQSCTTVVAGIIIGLSYAPKLAAVAIASLPFVLGSGYIRLRVVILKDEVNKTAHEDSAQMACEAVGTIRTVASLTRERDCCEVYEKSLRAPLKSAVRACITSTFAYALSQALTFFAISLVFWYGSRLVADEVYNSNQFFVCLMSIVFSSIQAGSVFGFVPDISAAKGGASKIVSLLDSMPMIDAESTKGKVPQDVLGEIQFQDVHFQYPTRPSVKVLRRLNFVVKPGTYVALVGGSGCGKSTVIQLLEHFYDPVAGRALLDGVPIDEFNVQEYRKHLALVSQEPTLYAGTIRSNILIGATKPIEQVTQPELEEACRNANILDFINSLPDGFETNVGGKGAQLSGGQKQRVAIARALLRNPKVLLLDEATSALDSQSEKVVQEALDKAAKGRTTIAIAHRLSTIQNADCIYFLQDGRVLESGSHDQLTARRGAYWEYTQQQQLSKSR</sequence>
<dbReference type="OrthoDB" id="6500128at2759"/>
<evidence type="ECO:0000256" key="2">
    <source>
        <dbReference type="ARBA" id="ARBA00007577"/>
    </source>
</evidence>
<evidence type="ECO:0000256" key="8">
    <source>
        <dbReference type="ARBA" id="ARBA00022989"/>
    </source>
</evidence>
<evidence type="ECO:0000256" key="6">
    <source>
        <dbReference type="ARBA" id="ARBA00022741"/>
    </source>
</evidence>
<evidence type="ECO:0000256" key="10">
    <source>
        <dbReference type="ARBA" id="ARBA00023180"/>
    </source>
</evidence>
<dbReference type="FunFam" id="3.40.50.300:FF:000066">
    <property type="entry name" value="ABC transporter B family member 1"/>
    <property type="match status" value="1"/>
</dbReference>
<dbReference type="InterPro" id="IPR011527">
    <property type="entry name" value="ABC1_TM_dom"/>
</dbReference>
<dbReference type="GO" id="GO:0015421">
    <property type="term" value="F:ABC-type oligopeptide transporter activity"/>
    <property type="evidence" value="ECO:0007669"/>
    <property type="project" value="TreeGrafter"/>
</dbReference>
<evidence type="ECO:0000256" key="4">
    <source>
        <dbReference type="ARBA" id="ARBA00022692"/>
    </source>
</evidence>